<dbReference type="OrthoDB" id="5592210at2759"/>
<evidence type="ECO:0000313" key="3">
    <source>
        <dbReference type="EMBL" id="KAJ2673822.1"/>
    </source>
</evidence>
<evidence type="ECO:0008006" key="5">
    <source>
        <dbReference type="Google" id="ProtNLM"/>
    </source>
</evidence>
<proteinExistence type="predicted"/>
<feature type="compositionally biased region" description="Basic and acidic residues" evidence="1">
    <location>
        <begin position="183"/>
        <end position="192"/>
    </location>
</feature>
<reference evidence="3" key="1">
    <citation type="submission" date="2022-07" db="EMBL/GenBank/DDBJ databases">
        <title>Phylogenomic reconstructions and comparative analyses of Kickxellomycotina fungi.</title>
        <authorList>
            <person name="Reynolds N.K."/>
            <person name="Stajich J.E."/>
            <person name="Barry K."/>
            <person name="Grigoriev I.V."/>
            <person name="Crous P."/>
            <person name="Smith M.E."/>
        </authorList>
    </citation>
    <scope>NUCLEOTIDE SEQUENCE</scope>
    <source>
        <strain evidence="3">NRRL 3115</strain>
    </source>
</reference>
<organism evidence="3 4">
    <name type="scientific">Coemansia spiralis</name>
    <dbReference type="NCBI Taxonomy" id="417178"/>
    <lineage>
        <taxon>Eukaryota</taxon>
        <taxon>Fungi</taxon>
        <taxon>Fungi incertae sedis</taxon>
        <taxon>Zoopagomycota</taxon>
        <taxon>Kickxellomycotina</taxon>
        <taxon>Kickxellomycetes</taxon>
        <taxon>Kickxellales</taxon>
        <taxon>Kickxellaceae</taxon>
        <taxon>Coemansia</taxon>
    </lineage>
</organism>
<gene>
    <name evidence="3" type="ORF">GGI25_004569</name>
</gene>
<feature type="compositionally biased region" description="Basic and acidic residues" evidence="1">
    <location>
        <begin position="121"/>
        <end position="148"/>
    </location>
</feature>
<evidence type="ECO:0000256" key="1">
    <source>
        <dbReference type="SAM" id="MobiDB-lite"/>
    </source>
</evidence>
<feature type="chain" id="PRO_5040810534" description="Extracellular membrane protein CFEM domain-containing protein" evidence="2">
    <location>
        <begin position="19"/>
        <end position="241"/>
    </location>
</feature>
<evidence type="ECO:0000256" key="2">
    <source>
        <dbReference type="SAM" id="SignalP"/>
    </source>
</evidence>
<comment type="caution">
    <text evidence="3">The sequence shown here is derived from an EMBL/GenBank/DDBJ whole genome shotgun (WGS) entry which is preliminary data.</text>
</comment>
<feature type="signal peptide" evidence="2">
    <location>
        <begin position="1"/>
        <end position="18"/>
    </location>
</feature>
<sequence>MNIKTTIISLSLALCVHSAQDLPQQPIVAAAPVLVPSAIIAQQQKDGCSLAGQVRLCVNHSSMQRATCLSDDLDCQCTWASKITTCFAPCVSEKEFSDGMHVARGDQDAICSQAAKFGKIAKDKEKQKADEKNNKGKKIQPREEEPKVSKNINDVNDSHDMANSVESVPRPQNGSAGRLVPGARHEDNRAERNNNNNNSDNNKDRRDTGDKSIVMAESSATARASGFTILFGAALAAFYYI</sequence>
<feature type="compositionally biased region" description="Polar residues" evidence="1">
    <location>
        <begin position="164"/>
        <end position="175"/>
    </location>
</feature>
<protein>
    <recommendedName>
        <fullName evidence="5">Extracellular membrane protein CFEM domain-containing protein</fullName>
    </recommendedName>
</protein>
<keyword evidence="2" id="KW-0732">Signal</keyword>
<dbReference type="EMBL" id="JANBTW010000063">
    <property type="protein sequence ID" value="KAJ2673822.1"/>
    <property type="molecule type" value="Genomic_DNA"/>
</dbReference>
<accession>A0A9W8G6E8</accession>
<dbReference type="AlphaFoldDB" id="A0A9W8G6E8"/>
<name>A0A9W8G6E8_9FUNG</name>
<dbReference type="Proteomes" id="UP001151518">
    <property type="component" value="Unassembled WGS sequence"/>
</dbReference>
<evidence type="ECO:0000313" key="4">
    <source>
        <dbReference type="Proteomes" id="UP001151518"/>
    </source>
</evidence>
<feature type="region of interest" description="Disordered" evidence="1">
    <location>
        <begin position="121"/>
        <end position="208"/>
    </location>
</feature>